<dbReference type="InterPro" id="IPR021870">
    <property type="entry name" value="MVP_shoulder"/>
</dbReference>
<keyword evidence="7 8" id="KW-0687">Ribonucleoprotein</keyword>
<dbReference type="EMBL" id="MRZV01000214">
    <property type="protein sequence ID" value="PIK55478.1"/>
    <property type="molecule type" value="Genomic_DNA"/>
</dbReference>
<dbReference type="FunFam" id="3.30.479.30:FF:000010">
    <property type="entry name" value="major vault protein-like"/>
    <property type="match status" value="1"/>
</dbReference>
<dbReference type="PANTHER" id="PTHR14165:SF16">
    <property type="entry name" value="MAJOR VAULT PROTEIN"/>
    <property type="match status" value="1"/>
</dbReference>
<dbReference type="PANTHER" id="PTHR14165">
    <property type="entry name" value="MAJOR VAULT PROTEIN"/>
    <property type="match status" value="1"/>
</dbReference>
<dbReference type="InterPro" id="IPR039059">
    <property type="entry name" value="MVP"/>
</dbReference>
<dbReference type="InterPro" id="IPR002499">
    <property type="entry name" value="Vault_N"/>
</dbReference>
<gene>
    <name evidence="14" type="ORF">BSL78_07638</name>
</gene>
<dbReference type="FunFam" id="2.30.30.570:FF:000001">
    <property type="entry name" value="major vault protein-like"/>
    <property type="match status" value="1"/>
</dbReference>
<dbReference type="GO" id="GO:0005634">
    <property type="term" value="C:nucleus"/>
    <property type="evidence" value="ECO:0007669"/>
    <property type="project" value="UniProtKB-SubCell"/>
</dbReference>
<dbReference type="GO" id="GO:1990904">
    <property type="term" value="C:ribonucleoprotein complex"/>
    <property type="evidence" value="ECO:0007669"/>
    <property type="project" value="UniProtKB-UniRule"/>
</dbReference>
<evidence type="ECO:0000256" key="6">
    <source>
        <dbReference type="ARBA" id="ARBA00023242"/>
    </source>
</evidence>
<keyword evidence="15" id="KW-1185">Reference proteome</keyword>
<evidence type="ECO:0000313" key="14">
    <source>
        <dbReference type="EMBL" id="PIK55478.1"/>
    </source>
</evidence>
<evidence type="ECO:0000256" key="5">
    <source>
        <dbReference type="ARBA" id="ARBA00022737"/>
    </source>
</evidence>
<feature type="domain" description="Major vault protein repeat" evidence="9">
    <location>
        <begin position="222"/>
        <end position="264"/>
    </location>
</feature>
<evidence type="ECO:0000313" key="15">
    <source>
        <dbReference type="Proteomes" id="UP000230750"/>
    </source>
</evidence>
<feature type="repeat" description="MVP" evidence="8">
    <location>
        <begin position="173"/>
        <end position="225"/>
    </location>
</feature>
<feature type="domain" description="Major vault protein repeat" evidence="9">
    <location>
        <begin position="117"/>
        <end position="153"/>
    </location>
</feature>
<evidence type="ECO:0000256" key="4">
    <source>
        <dbReference type="ARBA" id="ARBA00022490"/>
    </source>
</evidence>
<proteinExistence type="predicted"/>
<sequence length="864" mass="96386">MHNLVDVGPLQFVHILDMSTNITRLEVGPKKVVLQYNEKLSVGPLNLIIVPPGKYCCIKNPVKNYEVGKQCELKHGDVDVRFNQEPFPLYPGEILEDAERYGIDQFGYSNAIKKLPVVKANQAVRLCSRVDGMVDGVARKAGDLWQLEGPLTYNHYQTDAEITGVVDAQVIGINQAIRMRAKQDLTTKSGVKKSAGEEWLEKKVGSYLPGVYEEVVDLVPAYTLKPEEGLHIKATHNCVDALKKKRSAGEMWLVTGEQINSYIPEIGEEVMKAVQKTVLRKGQFCVVSNPVDRDGVCQLGKEKLWKGVVSFFLHPGETIKHGIQEQFILGPDQSIVLRANCEFTDKSAGEKPKERKCGDRWMIRGPRCYIPPIELDVVEQGDGQLVRKAIPLGENEGIYVRNLQSGEVKAIMGPQSYLLTEHEQLWQKELPEVVEKILQNGGGIGEGDIRKLAYFESSIDSEFSGNEPRNKTRVIRYRCPHNTAVQVYKYQEKVGRVVFGPDMAILGPHEDFNVLSLSAGKPKKENALQTICLMLGPDYITDIIEVETSDHARLRIRLAFNNFFEFEQGNEVEEKLIFSVPDFIGFACRQVGSRIRGAVSRVKFDEFHRHSMKLLQVAVFGTDDKGQMKSKLKFEANKLVITNIDIQSVEPVDQTMKDSLLKSVQMAIEIATSSVERTAGHEAARKEQEAKGHLERQRLVNQKEAEKARSILYELRAQTSAVESTGQAKAEAQAQAEKLLIEGQSSIDEATLKQEAENIIHSTDLEIQTMLREAELSYQQQQDTLELDTKKRMAEIEVEKFASMVDSIGIETITKIAIAGPASKVNLLKSLGIKSTLITDGNSPINLFQTSEGLVAGNTGKGKK</sequence>
<keyword evidence="6" id="KW-0539">Nucleus</keyword>
<dbReference type="InterPro" id="IPR041134">
    <property type="entry name" value="Vault_2"/>
</dbReference>
<feature type="domain" description="Major vault protein repeat" evidence="11">
    <location>
        <begin position="278"/>
        <end position="323"/>
    </location>
</feature>
<name>A0A2G8L5F7_STIJA</name>
<organism evidence="14 15">
    <name type="scientific">Stichopus japonicus</name>
    <name type="common">Sea cucumber</name>
    <dbReference type="NCBI Taxonomy" id="307972"/>
    <lineage>
        <taxon>Eukaryota</taxon>
        <taxon>Metazoa</taxon>
        <taxon>Echinodermata</taxon>
        <taxon>Eleutherozoa</taxon>
        <taxon>Echinozoa</taxon>
        <taxon>Holothuroidea</taxon>
        <taxon>Aspidochirotacea</taxon>
        <taxon>Aspidochirotida</taxon>
        <taxon>Stichopodidae</taxon>
        <taxon>Apostichopus</taxon>
    </lineage>
</organism>
<dbReference type="AlphaFoldDB" id="A0A2G8L5F7"/>
<dbReference type="Pfam" id="PF17796">
    <property type="entry name" value="Vault_4"/>
    <property type="match status" value="1"/>
</dbReference>
<reference evidence="14 15" key="1">
    <citation type="journal article" date="2017" name="PLoS Biol.">
        <title>The sea cucumber genome provides insights into morphological evolution and visceral regeneration.</title>
        <authorList>
            <person name="Zhang X."/>
            <person name="Sun L."/>
            <person name="Yuan J."/>
            <person name="Sun Y."/>
            <person name="Gao Y."/>
            <person name="Zhang L."/>
            <person name="Li S."/>
            <person name="Dai H."/>
            <person name="Hamel J.F."/>
            <person name="Liu C."/>
            <person name="Yu Y."/>
            <person name="Liu S."/>
            <person name="Lin W."/>
            <person name="Guo K."/>
            <person name="Jin S."/>
            <person name="Xu P."/>
            <person name="Storey K.B."/>
            <person name="Huan P."/>
            <person name="Zhang T."/>
            <person name="Zhou Y."/>
            <person name="Zhang J."/>
            <person name="Lin C."/>
            <person name="Li X."/>
            <person name="Xing L."/>
            <person name="Huo D."/>
            <person name="Sun M."/>
            <person name="Wang L."/>
            <person name="Mercier A."/>
            <person name="Li F."/>
            <person name="Yang H."/>
            <person name="Xiang J."/>
        </authorList>
    </citation>
    <scope>NUCLEOTIDE SEQUENCE [LARGE SCALE GENOMIC DNA]</scope>
    <source>
        <strain evidence="14">Shaxun</strain>
        <tissue evidence="14">Muscle</tissue>
    </source>
</reference>
<dbReference type="Gene3D" id="2.30.30.620">
    <property type="match status" value="1"/>
</dbReference>
<dbReference type="OrthoDB" id="6125719at2759"/>
<dbReference type="InterPro" id="IPR041136">
    <property type="entry name" value="Vault_4"/>
</dbReference>
<evidence type="ECO:0000259" key="13">
    <source>
        <dbReference type="Pfam" id="PF17796"/>
    </source>
</evidence>
<dbReference type="Proteomes" id="UP000230750">
    <property type="component" value="Unassembled WGS sequence"/>
</dbReference>
<evidence type="ECO:0000256" key="1">
    <source>
        <dbReference type="ARBA" id="ARBA00004123"/>
    </source>
</evidence>
<keyword evidence="5" id="KW-0677">Repeat</keyword>
<dbReference type="InterPro" id="IPR043179">
    <property type="entry name" value="Vault_2_sf"/>
</dbReference>
<dbReference type="InterPro" id="IPR036013">
    <property type="entry name" value="Band_7/SPFH_dom_sf"/>
</dbReference>
<dbReference type="InterPro" id="IPR040989">
    <property type="entry name" value="Vault_3"/>
</dbReference>
<dbReference type="Gene3D" id="2.30.30.550">
    <property type="entry name" value="Major Vault Protein repeat"/>
    <property type="match status" value="3"/>
</dbReference>
<comment type="caution">
    <text evidence="14">The sequence shown here is derived from an EMBL/GenBank/DDBJ whole genome shotgun (WGS) entry which is preliminary data.</text>
</comment>
<evidence type="ECO:0000256" key="8">
    <source>
        <dbReference type="PROSITE-ProRule" id="PRU00571"/>
    </source>
</evidence>
<evidence type="ECO:0000256" key="2">
    <source>
        <dbReference type="ARBA" id="ARBA00004496"/>
    </source>
</evidence>
<evidence type="ECO:0000256" key="3">
    <source>
        <dbReference type="ARBA" id="ARBA00018296"/>
    </source>
</evidence>
<evidence type="ECO:0000259" key="10">
    <source>
        <dbReference type="Pfam" id="PF11978"/>
    </source>
</evidence>
<feature type="domain" description="Major vault protein repeat" evidence="13">
    <location>
        <begin position="389"/>
        <end position="440"/>
    </location>
</feature>
<feature type="domain" description="Major vault protein repeat" evidence="12">
    <location>
        <begin position="474"/>
        <end position="535"/>
    </location>
</feature>
<dbReference type="Gene3D" id="3.30.479.30">
    <property type="entry name" value="Band 7 domain"/>
    <property type="match status" value="1"/>
</dbReference>
<dbReference type="FunFam" id="2.30.30.550:FF:000001">
    <property type="entry name" value="major vault protein-like"/>
    <property type="match status" value="2"/>
</dbReference>
<feature type="domain" description="Major vault protein repeat" evidence="9">
    <location>
        <begin position="169"/>
        <end position="210"/>
    </location>
</feature>
<dbReference type="PROSITE" id="PS51224">
    <property type="entry name" value="MVP"/>
    <property type="match status" value="3"/>
</dbReference>
<keyword evidence="4 8" id="KW-0963">Cytoplasm</keyword>
<dbReference type="Pfam" id="PF17794">
    <property type="entry name" value="Vault_2"/>
    <property type="match status" value="2"/>
</dbReference>
<dbReference type="Pfam" id="PF01505">
    <property type="entry name" value="Vault"/>
    <property type="match status" value="4"/>
</dbReference>
<evidence type="ECO:0000259" key="9">
    <source>
        <dbReference type="Pfam" id="PF01505"/>
    </source>
</evidence>
<protein>
    <recommendedName>
        <fullName evidence="3">Major vault protein</fullName>
    </recommendedName>
</protein>
<dbReference type="Gene3D" id="6.20.380.10">
    <property type="match status" value="1"/>
</dbReference>
<accession>A0A2G8L5F7</accession>
<comment type="subcellular location">
    <subcellularLocation>
        <location evidence="2 8">Cytoplasm</location>
    </subcellularLocation>
    <subcellularLocation>
        <location evidence="1">Nucleus</location>
    </subcellularLocation>
</comment>
<evidence type="ECO:0000256" key="7">
    <source>
        <dbReference type="ARBA" id="ARBA00023274"/>
    </source>
</evidence>
<feature type="repeat" description="MVP" evidence="8">
    <location>
        <begin position="226"/>
        <end position="280"/>
    </location>
</feature>
<evidence type="ECO:0000259" key="12">
    <source>
        <dbReference type="Pfam" id="PF17795"/>
    </source>
</evidence>
<dbReference type="Gene3D" id="6.10.250.720">
    <property type="match status" value="1"/>
</dbReference>
<dbReference type="InterPro" id="IPR043023">
    <property type="entry name" value="MVP_rep_sf"/>
</dbReference>
<feature type="domain" description="Major vault protein repeat" evidence="9">
    <location>
        <begin position="327"/>
        <end position="372"/>
    </location>
</feature>
<dbReference type="Gene3D" id="2.30.30.560">
    <property type="match status" value="2"/>
</dbReference>
<dbReference type="STRING" id="307972.A0A2G8L5F7"/>
<dbReference type="InterPro" id="IPR041139">
    <property type="entry name" value="MVP_rep_dom"/>
</dbReference>
<evidence type="ECO:0000259" key="11">
    <source>
        <dbReference type="Pfam" id="PF17794"/>
    </source>
</evidence>
<dbReference type="CDD" id="cd08825">
    <property type="entry name" value="MVP_shoulder"/>
    <property type="match status" value="1"/>
</dbReference>
<feature type="domain" description="Major vault protein repeat" evidence="11">
    <location>
        <begin position="48"/>
        <end position="96"/>
    </location>
</feature>
<dbReference type="Gene3D" id="2.30.30.570">
    <property type="match status" value="2"/>
</dbReference>
<feature type="domain" description="Major vault protein shoulder" evidence="10">
    <location>
        <begin position="536"/>
        <end position="653"/>
    </location>
</feature>
<dbReference type="GO" id="GO:0005737">
    <property type="term" value="C:cytoplasm"/>
    <property type="evidence" value="ECO:0007669"/>
    <property type="project" value="UniProtKB-SubCell"/>
</dbReference>
<feature type="repeat" description="MVP" evidence="8">
    <location>
        <begin position="331"/>
        <end position="387"/>
    </location>
</feature>
<dbReference type="Pfam" id="PF17795">
    <property type="entry name" value="Vault_3"/>
    <property type="match status" value="1"/>
</dbReference>
<dbReference type="Pfam" id="PF11978">
    <property type="entry name" value="MVP_shoulder"/>
    <property type="match status" value="1"/>
</dbReference>